<keyword evidence="2" id="KW-1185">Reference proteome</keyword>
<name>A0ACA9PF08_9GLOM</name>
<accession>A0ACA9PF08</accession>
<feature type="non-terminal residue" evidence="1">
    <location>
        <position position="1"/>
    </location>
</feature>
<proteinExistence type="predicted"/>
<evidence type="ECO:0000313" key="1">
    <source>
        <dbReference type="EMBL" id="CAG8696589.1"/>
    </source>
</evidence>
<dbReference type="Proteomes" id="UP000789366">
    <property type="component" value="Unassembled WGS sequence"/>
</dbReference>
<sequence length="134" mass="15240">EFNRIHILNTSNCRQNRNVENTTSVPPIEEVKHVLSIRFSVRRINQSLSIISRRSQRHSSYLASPYNNTNINNPDEAQNNNQSQDSSNYKVRKMGSKKKTTTIKTNDTNTIPKTNNTTSKTNDATIRVITPPPS</sequence>
<reference evidence="1" key="1">
    <citation type="submission" date="2021-06" db="EMBL/GenBank/DDBJ databases">
        <authorList>
            <person name="Kallberg Y."/>
            <person name="Tangrot J."/>
            <person name="Rosling A."/>
        </authorList>
    </citation>
    <scope>NUCLEOTIDE SEQUENCE</scope>
    <source>
        <strain evidence="1">28 12/20/2015</strain>
    </source>
</reference>
<dbReference type="EMBL" id="CAJVPW010022216">
    <property type="protein sequence ID" value="CAG8696589.1"/>
    <property type="molecule type" value="Genomic_DNA"/>
</dbReference>
<comment type="caution">
    <text evidence="1">The sequence shown here is derived from an EMBL/GenBank/DDBJ whole genome shotgun (WGS) entry which is preliminary data.</text>
</comment>
<protein>
    <submittedName>
        <fullName evidence="1">16589_t:CDS:1</fullName>
    </submittedName>
</protein>
<gene>
    <name evidence="1" type="ORF">SPELUC_LOCUS11051</name>
</gene>
<organism evidence="1 2">
    <name type="scientific">Cetraspora pellucida</name>
    <dbReference type="NCBI Taxonomy" id="1433469"/>
    <lineage>
        <taxon>Eukaryota</taxon>
        <taxon>Fungi</taxon>
        <taxon>Fungi incertae sedis</taxon>
        <taxon>Mucoromycota</taxon>
        <taxon>Glomeromycotina</taxon>
        <taxon>Glomeromycetes</taxon>
        <taxon>Diversisporales</taxon>
        <taxon>Gigasporaceae</taxon>
        <taxon>Cetraspora</taxon>
    </lineage>
</organism>
<evidence type="ECO:0000313" key="2">
    <source>
        <dbReference type="Proteomes" id="UP000789366"/>
    </source>
</evidence>